<dbReference type="EC" id="5.4.99.26" evidence="5"/>
<feature type="domain" description="Pseudouridine synthase RsuA/RluA-like" evidence="10">
    <location>
        <begin position="13"/>
        <end position="161"/>
    </location>
</feature>
<evidence type="ECO:0000259" key="10">
    <source>
        <dbReference type="Pfam" id="PF00849"/>
    </source>
</evidence>
<organism evidence="11 12">
    <name type="scientific">Algivirga pacifica</name>
    <dbReference type="NCBI Taxonomy" id="1162670"/>
    <lineage>
        <taxon>Bacteria</taxon>
        <taxon>Pseudomonadati</taxon>
        <taxon>Bacteroidota</taxon>
        <taxon>Cytophagia</taxon>
        <taxon>Cytophagales</taxon>
        <taxon>Flammeovirgaceae</taxon>
        <taxon>Algivirga</taxon>
    </lineage>
</organism>
<name>A0ABP9D375_9BACT</name>
<evidence type="ECO:0000256" key="4">
    <source>
        <dbReference type="ARBA" id="ARBA00037670"/>
    </source>
</evidence>
<accession>A0ABP9D375</accession>
<dbReference type="Gene3D" id="3.30.2350.10">
    <property type="entry name" value="Pseudouridine synthase"/>
    <property type="match status" value="1"/>
</dbReference>
<dbReference type="PROSITE" id="PS01129">
    <property type="entry name" value="PSI_RLU"/>
    <property type="match status" value="1"/>
</dbReference>
<dbReference type="InterPro" id="IPR006224">
    <property type="entry name" value="PsdUridine_synth_RluA-like_CS"/>
</dbReference>
<dbReference type="SUPFAM" id="SSF55120">
    <property type="entry name" value="Pseudouridine synthase"/>
    <property type="match status" value="1"/>
</dbReference>
<evidence type="ECO:0000256" key="1">
    <source>
        <dbReference type="ARBA" id="ARBA00022694"/>
    </source>
</evidence>
<gene>
    <name evidence="11" type="primary">truC</name>
    <name evidence="11" type="ORF">GCM10023331_04710</name>
</gene>
<keyword evidence="1" id="KW-0819">tRNA processing</keyword>
<evidence type="ECO:0000256" key="9">
    <source>
        <dbReference type="ARBA" id="ARBA00043049"/>
    </source>
</evidence>
<dbReference type="InterPro" id="IPR050188">
    <property type="entry name" value="RluA_PseudoU_synthase"/>
</dbReference>
<evidence type="ECO:0000256" key="3">
    <source>
        <dbReference type="ARBA" id="ARBA00036607"/>
    </source>
</evidence>
<proteinExistence type="predicted"/>
<evidence type="ECO:0000256" key="8">
    <source>
        <dbReference type="ARBA" id="ARBA00041975"/>
    </source>
</evidence>
<evidence type="ECO:0000256" key="2">
    <source>
        <dbReference type="ARBA" id="ARBA00023235"/>
    </source>
</evidence>
<dbReference type="Pfam" id="PF00849">
    <property type="entry name" value="PseudoU_synth_2"/>
    <property type="match status" value="1"/>
</dbReference>
<dbReference type="RefSeq" id="WP_345368884.1">
    <property type="nucleotide sequence ID" value="NZ_BAABJX010000009.1"/>
</dbReference>
<protein>
    <recommendedName>
        <fullName evidence="6">tRNA pseudouridine synthase C</fullName>
        <ecNumber evidence="5">5.4.99.26</ecNumber>
    </recommendedName>
    <alternativeName>
        <fullName evidence="8">tRNA pseudouridine(65) synthase</fullName>
    </alternativeName>
    <alternativeName>
        <fullName evidence="9">tRNA pseudouridylate synthase C</fullName>
    </alternativeName>
    <alternativeName>
        <fullName evidence="7">tRNA-uridine isomerase C</fullName>
    </alternativeName>
</protein>
<evidence type="ECO:0000313" key="12">
    <source>
        <dbReference type="Proteomes" id="UP001500298"/>
    </source>
</evidence>
<comment type="catalytic activity">
    <reaction evidence="3">
        <text>uridine(65) in tRNA = pseudouridine(65) in tRNA</text>
        <dbReference type="Rhea" id="RHEA:42536"/>
        <dbReference type="Rhea" id="RHEA-COMP:10103"/>
        <dbReference type="Rhea" id="RHEA-COMP:10104"/>
        <dbReference type="ChEBI" id="CHEBI:65314"/>
        <dbReference type="ChEBI" id="CHEBI:65315"/>
        <dbReference type="EC" id="5.4.99.26"/>
    </reaction>
</comment>
<dbReference type="EMBL" id="BAABJX010000009">
    <property type="protein sequence ID" value="GAA4823313.1"/>
    <property type="molecule type" value="Genomic_DNA"/>
</dbReference>
<reference evidence="12" key="1">
    <citation type="journal article" date="2019" name="Int. J. Syst. Evol. Microbiol.">
        <title>The Global Catalogue of Microorganisms (GCM) 10K type strain sequencing project: providing services to taxonomists for standard genome sequencing and annotation.</title>
        <authorList>
            <consortium name="The Broad Institute Genomics Platform"/>
            <consortium name="The Broad Institute Genome Sequencing Center for Infectious Disease"/>
            <person name="Wu L."/>
            <person name="Ma J."/>
        </authorList>
    </citation>
    <scope>NUCLEOTIDE SEQUENCE [LARGE SCALE GENOMIC DNA]</scope>
    <source>
        <strain evidence="12">JCM 18326</strain>
    </source>
</reference>
<comment type="caution">
    <text evidence="11">The sequence shown here is derived from an EMBL/GenBank/DDBJ whole genome shotgun (WGS) entry which is preliminary data.</text>
</comment>
<evidence type="ECO:0000256" key="6">
    <source>
        <dbReference type="ARBA" id="ARBA00040675"/>
    </source>
</evidence>
<dbReference type="Proteomes" id="UP001500298">
    <property type="component" value="Unassembled WGS sequence"/>
</dbReference>
<dbReference type="InterPro" id="IPR020103">
    <property type="entry name" value="PsdUridine_synth_cat_dom_sf"/>
</dbReference>
<dbReference type="PANTHER" id="PTHR21600:SF56">
    <property type="entry name" value="TRNA PSEUDOURIDINE SYNTHASE C"/>
    <property type="match status" value="1"/>
</dbReference>
<dbReference type="InterPro" id="IPR006145">
    <property type="entry name" value="PsdUridine_synth_RsuA/RluA"/>
</dbReference>
<evidence type="ECO:0000313" key="11">
    <source>
        <dbReference type="EMBL" id="GAA4823313.1"/>
    </source>
</evidence>
<evidence type="ECO:0000256" key="5">
    <source>
        <dbReference type="ARBA" id="ARBA00038943"/>
    </source>
</evidence>
<evidence type="ECO:0000256" key="7">
    <source>
        <dbReference type="ARBA" id="ARBA00041803"/>
    </source>
</evidence>
<keyword evidence="2" id="KW-0413">Isomerase</keyword>
<sequence length="231" mass="26824">MTKELEILYRDEHYIAVNKPSGMLVHRTELAEQQGEFAMMRLRDQIGQHVYTCHRLDRPTSGVLIFALSSEGGSKLQTEFAEQRLDKRYLCVVRGHTLEEGVIDKAVKSRYSKEYKTALSTYKTLEQVELEEPVGRYNTARYSLVEVFPKTGRTHQIRLHMKGLNHPLIGDTRYGDHRHNKVMSEKYGCHRLMLHAAEMRMRHPYTGEEVHIEAALPESFLTPLSKMGFKY</sequence>
<comment type="function">
    <text evidence="4">Responsible for synthesis of pseudouridine from uracil-65 in transfer RNAs.</text>
</comment>
<dbReference type="PANTHER" id="PTHR21600">
    <property type="entry name" value="MITOCHONDRIAL RNA PSEUDOURIDINE SYNTHASE"/>
    <property type="match status" value="1"/>
</dbReference>
<keyword evidence="12" id="KW-1185">Reference proteome</keyword>